<feature type="region of interest" description="Disordered" evidence="1">
    <location>
        <begin position="71"/>
        <end position="124"/>
    </location>
</feature>
<protein>
    <submittedName>
        <fullName evidence="2">Uncharacterized protein</fullName>
    </submittedName>
</protein>
<reference evidence="2" key="1">
    <citation type="journal article" date="2020" name="New Phytol.">
        <title>Comparative genomics reveals dynamic genome evolution in host specialist ectomycorrhizal fungi.</title>
        <authorList>
            <person name="Lofgren L.A."/>
            <person name="Nguyen N.H."/>
            <person name="Vilgalys R."/>
            <person name="Ruytinx J."/>
            <person name="Liao H.L."/>
            <person name="Branco S."/>
            <person name="Kuo A."/>
            <person name="LaButti K."/>
            <person name="Lipzen A."/>
            <person name="Andreopoulos W."/>
            <person name="Pangilinan J."/>
            <person name="Riley R."/>
            <person name="Hundley H."/>
            <person name="Na H."/>
            <person name="Barry K."/>
            <person name="Grigoriev I.V."/>
            <person name="Stajich J.E."/>
            <person name="Kennedy P.G."/>
        </authorList>
    </citation>
    <scope>NUCLEOTIDE SEQUENCE</scope>
    <source>
        <strain evidence="2">S12</strain>
    </source>
</reference>
<keyword evidence="3" id="KW-1185">Reference proteome</keyword>
<feature type="compositionally biased region" description="Acidic residues" evidence="1">
    <location>
        <begin position="107"/>
        <end position="118"/>
    </location>
</feature>
<dbReference type="GeneID" id="64605265"/>
<accession>A0A9P7DPH4</accession>
<comment type="caution">
    <text evidence="2">The sequence shown here is derived from an EMBL/GenBank/DDBJ whole genome shotgun (WGS) entry which is preliminary data.</text>
</comment>
<evidence type="ECO:0000313" key="3">
    <source>
        <dbReference type="Proteomes" id="UP000719766"/>
    </source>
</evidence>
<dbReference type="OrthoDB" id="2610860at2759"/>
<dbReference type="Proteomes" id="UP000719766">
    <property type="component" value="Unassembled WGS sequence"/>
</dbReference>
<evidence type="ECO:0000313" key="2">
    <source>
        <dbReference type="EMBL" id="KAG1799918.1"/>
    </source>
</evidence>
<gene>
    <name evidence="2" type="ORF">HD556DRAFT_75063</name>
</gene>
<organism evidence="2 3">
    <name type="scientific">Suillus plorans</name>
    <dbReference type="NCBI Taxonomy" id="116603"/>
    <lineage>
        <taxon>Eukaryota</taxon>
        <taxon>Fungi</taxon>
        <taxon>Dikarya</taxon>
        <taxon>Basidiomycota</taxon>
        <taxon>Agaricomycotina</taxon>
        <taxon>Agaricomycetes</taxon>
        <taxon>Agaricomycetidae</taxon>
        <taxon>Boletales</taxon>
        <taxon>Suillineae</taxon>
        <taxon>Suillaceae</taxon>
        <taxon>Suillus</taxon>
    </lineage>
</organism>
<dbReference type="RefSeq" id="XP_041164141.1">
    <property type="nucleotide sequence ID" value="XM_041311501.1"/>
</dbReference>
<evidence type="ECO:0000256" key="1">
    <source>
        <dbReference type="SAM" id="MobiDB-lite"/>
    </source>
</evidence>
<name>A0A9P7DPH4_9AGAM</name>
<proteinExistence type="predicted"/>
<feature type="compositionally biased region" description="Acidic residues" evidence="1">
    <location>
        <begin position="75"/>
        <end position="84"/>
    </location>
</feature>
<dbReference type="EMBL" id="JABBWE010000010">
    <property type="protein sequence ID" value="KAG1799918.1"/>
    <property type="molecule type" value="Genomic_DNA"/>
</dbReference>
<dbReference type="AlphaFoldDB" id="A0A9P7DPH4"/>
<sequence length="304" mass="33840">MAPASASNQLLPPKARLETSYAFSRTFNSRNMEFYWYPLWCQILFDLVADVPNLIVAPQFPVWIVKQNDQLEGANDGDDPEEVEERVAQGASEGVAAGTQVPANNQEELEEGDHEPDSEVGNMSFASTVPEKDAGSVLVDFGIVHLTAVPQAQEKLRYGGWRITAASACLLVEVKRFVSRSLKDKELDAEIRAHIQEARIDLISQAGHLFIQDKTKQSVMAIAAAGPYWSGTTIHRGDVKRTMHQISSYDPSYRPPGEKLVDRRPKWNKILRLDGASSTAASEARLHTIYKKMRDMGDQKTNTK</sequence>